<evidence type="ECO:0000256" key="1">
    <source>
        <dbReference type="ARBA" id="ARBA00004162"/>
    </source>
</evidence>
<evidence type="ECO:0000256" key="12">
    <source>
        <dbReference type="ARBA" id="ARBA00023303"/>
    </source>
</evidence>
<dbReference type="Gene3D" id="3.80.10.10">
    <property type="entry name" value="Ribonuclease Inhibitor"/>
    <property type="match status" value="1"/>
</dbReference>
<comment type="subcellular location">
    <subcellularLocation>
        <location evidence="1">Cell membrane</location>
        <topology evidence="1">Single-pass membrane protein</topology>
    </subcellularLocation>
</comment>
<keyword evidence="11" id="KW-1015">Disulfide bond</keyword>
<dbReference type="PROSITE" id="PS51450">
    <property type="entry name" value="LRR"/>
    <property type="match status" value="1"/>
</dbReference>
<dbReference type="EMBL" id="JANEYF010004530">
    <property type="protein sequence ID" value="KAJ8930841.1"/>
    <property type="molecule type" value="Genomic_DNA"/>
</dbReference>
<feature type="transmembrane region" description="Helical" evidence="13">
    <location>
        <begin position="252"/>
        <end position="276"/>
    </location>
</feature>
<keyword evidence="2" id="KW-0813">Transport</keyword>
<dbReference type="GO" id="GO:0034220">
    <property type="term" value="P:monoatomic ion transmembrane transport"/>
    <property type="evidence" value="ECO:0007669"/>
    <property type="project" value="UniProtKB-KW"/>
</dbReference>
<keyword evidence="6 14" id="KW-0732">Signal</keyword>
<keyword evidence="7" id="KW-0677">Repeat</keyword>
<evidence type="ECO:0000256" key="13">
    <source>
        <dbReference type="SAM" id="Phobius"/>
    </source>
</evidence>
<evidence type="ECO:0000256" key="6">
    <source>
        <dbReference type="ARBA" id="ARBA00022729"/>
    </source>
</evidence>
<feature type="chain" id="PRO_5043664535" evidence="14">
    <location>
        <begin position="21"/>
        <end position="313"/>
    </location>
</feature>
<dbReference type="InterPro" id="IPR032675">
    <property type="entry name" value="LRR_dom_sf"/>
</dbReference>
<name>A0AAV8WWI3_9CUCU</name>
<keyword evidence="4" id="KW-0433">Leucine-rich repeat</keyword>
<organism evidence="15 16">
    <name type="scientific">Rhamnusium bicolor</name>
    <dbReference type="NCBI Taxonomy" id="1586634"/>
    <lineage>
        <taxon>Eukaryota</taxon>
        <taxon>Metazoa</taxon>
        <taxon>Ecdysozoa</taxon>
        <taxon>Arthropoda</taxon>
        <taxon>Hexapoda</taxon>
        <taxon>Insecta</taxon>
        <taxon>Pterygota</taxon>
        <taxon>Neoptera</taxon>
        <taxon>Endopterygota</taxon>
        <taxon>Coleoptera</taxon>
        <taxon>Polyphaga</taxon>
        <taxon>Cucujiformia</taxon>
        <taxon>Chrysomeloidea</taxon>
        <taxon>Cerambycidae</taxon>
        <taxon>Lepturinae</taxon>
        <taxon>Rhagiini</taxon>
        <taxon>Rhamnusium</taxon>
    </lineage>
</organism>
<evidence type="ECO:0000256" key="2">
    <source>
        <dbReference type="ARBA" id="ARBA00022448"/>
    </source>
</evidence>
<gene>
    <name evidence="15" type="ORF">NQ314_016258</name>
</gene>
<dbReference type="PANTHER" id="PTHR46473:SF10">
    <property type="entry name" value="LD45603P-RELATED"/>
    <property type="match status" value="1"/>
</dbReference>
<sequence length="313" mass="35618">MGNNFLWILLLSTFLESSYSYDCKTEPRCQISPIHKMKTADCYNRNFKTFPKCIPSDVEVIELTFNRIRKVNKSDLSRFGYLTILYLTDNLLSNLDDEVFKGLESLSTLDLSLNAITKVPSSLFQLPSLNKLYLSQNLNINIIDAVEEAKPISCPLTMLDISLTTYEDNILDFPDFGIMPLLATLNITGNLYIKITPKHFAGLCSLQILINTNVTTDDSDGSCLEADVNRDDMSVYNQCQEIYGQMVMRHRIWKIGIGVGVTLLLLIILACTYFFWIRKKHRKEKAQNQRKENIPIGADGMSLLNNQTKSFPI</sequence>
<evidence type="ECO:0000256" key="9">
    <source>
        <dbReference type="ARBA" id="ARBA00023065"/>
    </source>
</evidence>
<keyword evidence="12" id="KW-0407">Ion channel</keyword>
<evidence type="ECO:0000256" key="7">
    <source>
        <dbReference type="ARBA" id="ARBA00022737"/>
    </source>
</evidence>
<evidence type="ECO:0000256" key="4">
    <source>
        <dbReference type="ARBA" id="ARBA00022614"/>
    </source>
</evidence>
<evidence type="ECO:0000256" key="3">
    <source>
        <dbReference type="ARBA" id="ARBA00022475"/>
    </source>
</evidence>
<evidence type="ECO:0000256" key="5">
    <source>
        <dbReference type="ARBA" id="ARBA00022692"/>
    </source>
</evidence>
<dbReference type="SUPFAM" id="SSF52058">
    <property type="entry name" value="L domain-like"/>
    <property type="match status" value="1"/>
</dbReference>
<evidence type="ECO:0000256" key="10">
    <source>
        <dbReference type="ARBA" id="ARBA00023136"/>
    </source>
</evidence>
<keyword evidence="8 13" id="KW-1133">Transmembrane helix</keyword>
<dbReference type="InterPro" id="IPR001611">
    <property type="entry name" value="Leu-rich_rpt"/>
</dbReference>
<accession>A0AAV8WWI3</accession>
<evidence type="ECO:0000313" key="15">
    <source>
        <dbReference type="EMBL" id="KAJ8930841.1"/>
    </source>
</evidence>
<keyword evidence="10 13" id="KW-0472">Membrane</keyword>
<evidence type="ECO:0000256" key="14">
    <source>
        <dbReference type="SAM" id="SignalP"/>
    </source>
</evidence>
<keyword evidence="5 13" id="KW-0812">Transmembrane</keyword>
<feature type="signal peptide" evidence="14">
    <location>
        <begin position="1"/>
        <end position="20"/>
    </location>
</feature>
<protein>
    <submittedName>
        <fullName evidence="15">Uncharacterized protein</fullName>
    </submittedName>
</protein>
<reference evidence="15" key="1">
    <citation type="journal article" date="2023" name="Insect Mol. Biol.">
        <title>Genome sequencing provides insights into the evolution of gene families encoding plant cell wall-degrading enzymes in longhorned beetles.</title>
        <authorList>
            <person name="Shin N.R."/>
            <person name="Okamura Y."/>
            <person name="Kirsch R."/>
            <person name="Pauchet Y."/>
        </authorList>
    </citation>
    <scope>NUCLEOTIDE SEQUENCE</scope>
    <source>
        <strain evidence="15">RBIC_L_NR</strain>
    </source>
</reference>
<comment type="caution">
    <text evidence="15">The sequence shown here is derived from an EMBL/GenBank/DDBJ whole genome shotgun (WGS) entry which is preliminary data.</text>
</comment>
<dbReference type="InterPro" id="IPR003591">
    <property type="entry name" value="Leu-rich_rpt_typical-subtyp"/>
</dbReference>
<evidence type="ECO:0000256" key="8">
    <source>
        <dbReference type="ARBA" id="ARBA00022989"/>
    </source>
</evidence>
<keyword evidence="16" id="KW-1185">Reference proteome</keyword>
<dbReference type="Proteomes" id="UP001162156">
    <property type="component" value="Unassembled WGS sequence"/>
</dbReference>
<keyword evidence="9" id="KW-0406">Ion transport</keyword>
<keyword evidence="3" id="KW-1003">Cell membrane</keyword>
<dbReference type="GO" id="GO:0005886">
    <property type="term" value="C:plasma membrane"/>
    <property type="evidence" value="ECO:0007669"/>
    <property type="project" value="UniProtKB-SubCell"/>
</dbReference>
<proteinExistence type="predicted"/>
<dbReference type="SMART" id="SM00369">
    <property type="entry name" value="LRR_TYP"/>
    <property type="match status" value="2"/>
</dbReference>
<dbReference type="InterPro" id="IPR051432">
    <property type="entry name" value="KCNMA1_auxiliary"/>
</dbReference>
<evidence type="ECO:0000313" key="16">
    <source>
        <dbReference type="Proteomes" id="UP001162156"/>
    </source>
</evidence>
<dbReference type="PANTHER" id="PTHR46473">
    <property type="entry name" value="GH08155P"/>
    <property type="match status" value="1"/>
</dbReference>
<dbReference type="Pfam" id="PF13855">
    <property type="entry name" value="LRR_8"/>
    <property type="match status" value="1"/>
</dbReference>
<evidence type="ECO:0000256" key="11">
    <source>
        <dbReference type="ARBA" id="ARBA00023157"/>
    </source>
</evidence>
<dbReference type="CDD" id="cd12087">
    <property type="entry name" value="TM_EGFR-like"/>
    <property type="match status" value="1"/>
</dbReference>
<dbReference type="AlphaFoldDB" id="A0AAV8WWI3"/>